<dbReference type="SUPFAM" id="SSF57850">
    <property type="entry name" value="RING/U-box"/>
    <property type="match status" value="1"/>
</dbReference>
<dbReference type="AlphaFoldDB" id="A0AAW1LH99"/>
<keyword evidence="11 16" id="KW-1133">Transmembrane helix</keyword>
<dbReference type="GO" id="GO:0061630">
    <property type="term" value="F:ubiquitin protein ligase activity"/>
    <property type="evidence" value="ECO:0007669"/>
    <property type="project" value="UniProtKB-EC"/>
</dbReference>
<dbReference type="GO" id="GO:0008270">
    <property type="term" value="F:zinc ion binding"/>
    <property type="evidence" value="ECO:0007669"/>
    <property type="project" value="UniProtKB-KW"/>
</dbReference>
<evidence type="ECO:0000256" key="8">
    <source>
        <dbReference type="ARBA" id="ARBA00022771"/>
    </source>
</evidence>
<evidence type="ECO:0000256" key="16">
    <source>
        <dbReference type="SAM" id="Phobius"/>
    </source>
</evidence>
<reference evidence="19" key="1">
    <citation type="submission" date="2024-03" db="EMBL/GenBank/DDBJ databases">
        <title>WGS assembly of Saponaria officinalis var. Norfolk2.</title>
        <authorList>
            <person name="Jenkins J."/>
            <person name="Shu S."/>
            <person name="Grimwood J."/>
            <person name="Barry K."/>
            <person name="Goodstein D."/>
            <person name="Schmutz J."/>
            <person name="Leebens-Mack J."/>
            <person name="Osbourn A."/>
        </authorList>
    </citation>
    <scope>NUCLEOTIDE SEQUENCE [LARGE SCALE GENOMIC DNA]</scope>
    <source>
        <strain evidence="19">JIC</strain>
    </source>
</reference>
<evidence type="ECO:0000256" key="6">
    <source>
        <dbReference type="ARBA" id="ARBA00022692"/>
    </source>
</evidence>
<dbReference type="PROSITE" id="PS50089">
    <property type="entry name" value="ZF_RING_2"/>
    <property type="match status" value="1"/>
</dbReference>
<protein>
    <recommendedName>
        <fullName evidence="4">RING-type E3 ubiquitin transferase</fullName>
        <ecNumber evidence="4">2.3.2.27</ecNumber>
    </recommendedName>
</protein>
<feature type="domain" description="RING-type" evidence="18">
    <location>
        <begin position="129"/>
        <end position="171"/>
    </location>
</feature>
<dbReference type="InterPro" id="IPR013083">
    <property type="entry name" value="Znf_RING/FYVE/PHD"/>
</dbReference>
<evidence type="ECO:0000256" key="12">
    <source>
        <dbReference type="ARBA" id="ARBA00023136"/>
    </source>
</evidence>
<evidence type="ECO:0000256" key="2">
    <source>
        <dbReference type="ARBA" id="ARBA00004167"/>
    </source>
</evidence>
<evidence type="ECO:0000256" key="4">
    <source>
        <dbReference type="ARBA" id="ARBA00012483"/>
    </source>
</evidence>
<comment type="subcellular location">
    <subcellularLocation>
        <location evidence="2">Membrane</location>
        <topology evidence="2">Single-pass membrane protein</topology>
    </subcellularLocation>
</comment>
<keyword evidence="6 16" id="KW-0812">Transmembrane</keyword>
<evidence type="ECO:0000256" key="7">
    <source>
        <dbReference type="ARBA" id="ARBA00022723"/>
    </source>
</evidence>
<name>A0AAW1LH99_SAPOF</name>
<evidence type="ECO:0000256" key="11">
    <source>
        <dbReference type="ARBA" id="ARBA00022989"/>
    </source>
</evidence>
<feature type="region of interest" description="Disordered" evidence="15">
    <location>
        <begin position="357"/>
        <end position="378"/>
    </location>
</feature>
<dbReference type="Proteomes" id="UP001443914">
    <property type="component" value="Unassembled WGS sequence"/>
</dbReference>
<feature type="transmembrane region" description="Helical" evidence="16">
    <location>
        <begin position="48"/>
        <end position="71"/>
    </location>
</feature>
<evidence type="ECO:0000256" key="5">
    <source>
        <dbReference type="ARBA" id="ARBA00022679"/>
    </source>
</evidence>
<dbReference type="PANTHER" id="PTHR14155">
    <property type="entry name" value="RING FINGER DOMAIN-CONTAINING"/>
    <property type="match status" value="1"/>
</dbReference>
<keyword evidence="7" id="KW-0479">Metal-binding</keyword>
<evidence type="ECO:0000256" key="17">
    <source>
        <dbReference type="SAM" id="SignalP"/>
    </source>
</evidence>
<comment type="pathway">
    <text evidence="3">Protein modification; protein ubiquitination.</text>
</comment>
<keyword evidence="20" id="KW-1185">Reference proteome</keyword>
<dbReference type="GO" id="GO:0016020">
    <property type="term" value="C:membrane"/>
    <property type="evidence" value="ECO:0007669"/>
    <property type="project" value="UniProtKB-SubCell"/>
</dbReference>
<keyword evidence="5" id="KW-0808">Transferase</keyword>
<sequence>MFAYNCFLSSRESNLVIIYFLFLLFLCRPVWAQPSMSDGPETGQKLSPSMGLLFIVLIVSLFFIGVFTVYVRRCTAIPTTQVGPRARHSVTGSVVRSRRGLDPAIIETFPTFDYFAVKTAKIGRGALECAVCLTEFEDDATLRLIPKCDHVFHPECIDTWLAGHTTCPVCRANLSEPAGSDTSSSTPRDHTDLQNDIVLEISENGNNIINDDVEESESMEQPLRGRVRRTRSMVGNLPIGRPGWIGKFNRSFSTGHVAVNQLENTERFTLRLPNEIRNQIMSGKLGRSTSLVILPGESSTKKGYRLGHEGISKGRSSSVRSDRIITRSDQWIFSLAPPFISITSITTSHPKDVVCDSSKGGTGTLRGSIRDDSSMLPV</sequence>
<dbReference type="CDD" id="cd16461">
    <property type="entry name" value="RING-H2_EL5-like"/>
    <property type="match status" value="1"/>
</dbReference>
<dbReference type="InterPro" id="IPR053238">
    <property type="entry name" value="RING-H2_zinc_finger"/>
</dbReference>
<keyword evidence="12 16" id="KW-0472">Membrane</keyword>
<dbReference type="InterPro" id="IPR001841">
    <property type="entry name" value="Znf_RING"/>
</dbReference>
<organism evidence="19 20">
    <name type="scientific">Saponaria officinalis</name>
    <name type="common">Common soapwort</name>
    <name type="synonym">Lychnis saponaria</name>
    <dbReference type="NCBI Taxonomy" id="3572"/>
    <lineage>
        <taxon>Eukaryota</taxon>
        <taxon>Viridiplantae</taxon>
        <taxon>Streptophyta</taxon>
        <taxon>Embryophyta</taxon>
        <taxon>Tracheophyta</taxon>
        <taxon>Spermatophyta</taxon>
        <taxon>Magnoliopsida</taxon>
        <taxon>eudicotyledons</taxon>
        <taxon>Gunneridae</taxon>
        <taxon>Pentapetalae</taxon>
        <taxon>Caryophyllales</taxon>
        <taxon>Caryophyllaceae</taxon>
        <taxon>Caryophylleae</taxon>
        <taxon>Saponaria</taxon>
    </lineage>
</organism>
<keyword evidence="10" id="KW-0862">Zinc</keyword>
<evidence type="ECO:0000256" key="10">
    <source>
        <dbReference type="ARBA" id="ARBA00022833"/>
    </source>
</evidence>
<comment type="similarity">
    <text evidence="13">Belongs to the RING-type zinc finger family. ATL subfamily.</text>
</comment>
<evidence type="ECO:0000256" key="3">
    <source>
        <dbReference type="ARBA" id="ARBA00004906"/>
    </source>
</evidence>
<dbReference type="EC" id="2.3.2.27" evidence="4"/>
<comment type="catalytic activity">
    <reaction evidence="1">
        <text>S-ubiquitinyl-[E2 ubiquitin-conjugating enzyme]-L-cysteine + [acceptor protein]-L-lysine = [E2 ubiquitin-conjugating enzyme]-L-cysteine + N(6)-ubiquitinyl-[acceptor protein]-L-lysine.</text>
        <dbReference type="EC" id="2.3.2.27"/>
    </reaction>
</comment>
<dbReference type="Gene3D" id="3.30.40.10">
    <property type="entry name" value="Zinc/RING finger domain, C3HC4 (zinc finger)"/>
    <property type="match status" value="1"/>
</dbReference>
<dbReference type="EMBL" id="JBDFQZ010000004">
    <property type="protein sequence ID" value="KAK9732601.1"/>
    <property type="molecule type" value="Genomic_DNA"/>
</dbReference>
<dbReference type="FunFam" id="3.30.40.10:FF:000187">
    <property type="entry name" value="E3 ubiquitin-protein ligase ATL6"/>
    <property type="match status" value="1"/>
</dbReference>
<evidence type="ECO:0000259" key="18">
    <source>
        <dbReference type="PROSITE" id="PS50089"/>
    </source>
</evidence>
<keyword evidence="9" id="KW-0833">Ubl conjugation pathway</keyword>
<comment type="caution">
    <text evidence="19">The sequence shown here is derived from an EMBL/GenBank/DDBJ whole genome shotgun (WGS) entry which is preliminary data.</text>
</comment>
<dbReference type="Pfam" id="PF13639">
    <property type="entry name" value="zf-RING_2"/>
    <property type="match status" value="1"/>
</dbReference>
<feature type="signal peptide" evidence="17">
    <location>
        <begin position="1"/>
        <end position="32"/>
    </location>
</feature>
<feature type="compositionally biased region" description="Basic and acidic residues" evidence="15">
    <location>
        <begin position="368"/>
        <end position="378"/>
    </location>
</feature>
<feature type="chain" id="PRO_5043598226" description="RING-type E3 ubiquitin transferase" evidence="17">
    <location>
        <begin position="33"/>
        <end position="378"/>
    </location>
</feature>
<dbReference type="PANTHER" id="PTHR14155:SF263">
    <property type="entry name" value="E3 UBIQUITIN-PROTEIN LIGASE ATL6"/>
    <property type="match status" value="1"/>
</dbReference>
<gene>
    <name evidence="19" type="ORF">RND81_04G009200</name>
</gene>
<accession>A0AAW1LH99</accession>
<evidence type="ECO:0000313" key="19">
    <source>
        <dbReference type="EMBL" id="KAK9732601.1"/>
    </source>
</evidence>
<proteinExistence type="inferred from homology"/>
<keyword evidence="8 14" id="KW-0863">Zinc-finger</keyword>
<evidence type="ECO:0000256" key="15">
    <source>
        <dbReference type="SAM" id="MobiDB-lite"/>
    </source>
</evidence>
<evidence type="ECO:0000313" key="20">
    <source>
        <dbReference type="Proteomes" id="UP001443914"/>
    </source>
</evidence>
<evidence type="ECO:0000256" key="9">
    <source>
        <dbReference type="ARBA" id="ARBA00022786"/>
    </source>
</evidence>
<evidence type="ECO:0000256" key="1">
    <source>
        <dbReference type="ARBA" id="ARBA00000900"/>
    </source>
</evidence>
<keyword evidence="17" id="KW-0732">Signal</keyword>
<dbReference type="SMART" id="SM00184">
    <property type="entry name" value="RING"/>
    <property type="match status" value="1"/>
</dbReference>
<evidence type="ECO:0000256" key="13">
    <source>
        <dbReference type="ARBA" id="ARBA00024209"/>
    </source>
</evidence>
<evidence type="ECO:0000256" key="14">
    <source>
        <dbReference type="PROSITE-ProRule" id="PRU00175"/>
    </source>
</evidence>